<dbReference type="InterPro" id="IPR032466">
    <property type="entry name" value="Metal_Hydrolase"/>
</dbReference>
<reference evidence="1 2" key="1">
    <citation type="submission" date="2023-10" db="EMBL/GenBank/DDBJ databases">
        <title>Development of a sustainable strategy for remediation of hydrocarbon-contaminated territories based on the waste exchange concept.</title>
        <authorList>
            <person name="Krivoruchko A."/>
        </authorList>
    </citation>
    <scope>NUCLEOTIDE SEQUENCE [LARGE SCALE GENOMIC DNA]</scope>
    <source>
        <strain evidence="1 2">IEGM 1203</strain>
    </source>
</reference>
<name>A0ABU4C4T9_RHOGO</name>
<keyword evidence="2" id="KW-1185">Reference proteome</keyword>
<proteinExistence type="predicted"/>
<dbReference type="EMBL" id="JAWLKB010000046">
    <property type="protein sequence ID" value="MDV6271429.1"/>
    <property type="molecule type" value="Genomic_DNA"/>
</dbReference>
<dbReference type="RefSeq" id="WP_317545870.1">
    <property type="nucleotide sequence ID" value="NZ_JAWLKB010000046.1"/>
</dbReference>
<evidence type="ECO:0000313" key="2">
    <source>
        <dbReference type="Proteomes" id="UP001185927"/>
    </source>
</evidence>
<protein>
    <recommendedName>
        <fullName evidence="3">2-pyrone-4,6-dicarboxylate hydrolase</fullName>
    </recommendedName>
</protein>
<dbReference type="SUPFAM" id="SSF51556">
    <property type="entry name" value="Metallo-dependent hydrolases"/>
    <property type="match status" value="1"/>
</dbReference>
<dbReference type="Gene3D" id="3.20.20.140">
    <property type="entry name" value="Metal-dependent hydrolases"/>
    <property type="match status" value="1"/>
</dbReference>
<organism evidence="1 2">
    <name type="scientific">Rhodococcus globerulus</name>
    <dbReference type="NCBI Taxonomy" id="33008"/>
    <lineage>
        <taxon>Bacteria</taxon>
        <taxon>Bacillati</taxon>
        <taxon>Actinomycetota</taxon>
        <taxon>Actinomycetes</taxon>
        <taxon>Mycobacteriales</taxon>
        <taxon>Nocardiaceae</taxon>
        <taxon>Rhodococcus</taxon>
    </lineage>
</organism>
<accession>A0ABU4C4T9</accession>
<evidence type="ECO:0000313" key="1">
    <source>
        <dbReference type="EMBL" id="MDV6271429.1"/>
    </source>
</evidence>
<dbReference type="Proteomes" id="UP001185927">
    <property type="component" value="Unassembled WGS sequence"/>
</dbReference>
<comment type="caution">
    <text evidence="1">The sequence shown here is derived from an EMBL/GenBank/DDBJ whole genome shotgun (WGS) entry which is preliminary data.</text>
</comment>
<evidence type="ECO:0008006" key="3">
    <source>
        <dbReference type="Google" id="ProtNLM"/>
    </source>
</evidence>
<gene>
    <name evidence="1" type="ORF">R3Q16_32985</name>
</gene>
<sequence>MTLRQPSPAIDTHAHVFHRGLALSNNRRYTPTYDADVALYLTELDRHGV</sequence>